<dbReference type="Proteomes" id="UP000276133">
    <property type="component" value="Unassembled WGS sequence"/>
</dbReference>
<evidence type="ECO:0000313" key="3">
    <source>
        <dbReference type="Proteomes" id="UP000276133"/>
    </source>
</evidence>
<evidence type="ECO:0000256" key="1">
    <source>
        <dbReference type="SAM" id="MobiDB-lite"/>
    </source>
</evidence>
<organism evidence="2 3">
    <name type="scientific">Brachionus plicatilis</name>
    <name type="common">Marine rotifer</name>
    <name type="synonym">Brachionus muelleri</name>
    <dbReference type="NCBI Taxonomy" id="10195"/>
    <lineage>
        <taxon>Eukaryota</taxon>
        <taxon>Metazoa</taxon>
        <taxon>Spiralia</taxon>
        <taxon>Gnathifera</taxon>
        <taxon>Rotifera</taxon>
        <taxon>Eurotatoria</taxon>
        <taxon>Monogononta</taxon>
        <taxon>Pseudotrocha</taxon>
        <taxon>Ploima</taxon>
        <taxon>Brachionidae</taxon>
        <taxon>Brachionus</taxon>
    </lineage>
</organism>
<sequence>MVVFDKKSKPVRDVKIYKLKLKLKKINSIIYIWIETIKQTSTKLTGPAPSAPKSTAKSTARSAAPVSSDPSLKCKIEDGPD</sequence>
<keyword evidence="3" id="KW-1185">Reference proteome</keyword>
<protein>
    <submittedName>
        <fullName evidence="2">Uncharacterized protein</fullName>
    </submittedName>
</protein>
<feature type="compositionally biased region" description="Basic and acidic residues" evidence="1">
    <location>
        <begin position="72"/>
        <end position="81"/>
    </location>
</feature>
<evidence type="ECO:0000313" key="2">
    <source>
        <dbReference type="EMBL" id="RNA07613.1"/>
    </source>
</evidence>
<feature type="compositionally biased region" description="Low complexity" evidence="1">
    <location>
        <begin position="47"/>
        <end position="65"/>
    </location>
</feature>
<gene>
    <name evidence="2" type="ORF">BpHYR1_010373</name>
</gene>
<accession>A0A3M7Q8D1</accession>
<comment type="caution">
    <text evidence="2">The sequence shown here is derived from an EMBL/GenBank/DDBJ whole genome shotgun (WGS) entry which is preliminary data.</text>
</comment>
<dbReference type="AlphaFoldDB" id="A0A3M7Q8D1"/>
<feature type="region of interest" description="Disordered" evidence="1">
    <location>
        <begin position="42"/>
        <end position="81"/>
    </location>
</feature>
<name>A0A3M7Q8D1_BRAPC</name>
<dbReference type="EMBL" id="REGN01006984">
    <property type="protein sequence ID" value="RNA07613.1"/>
    <property type="molecule type" value="Genomic_DNA"/>
</dbReference>
<proteinExistence type="predicted"/>
<reference evidence="2 3" key="1">
    <citation type="journal article" date="2018" name="Sci. Rep.">
        <title>Genomic signatures of local adaptation to the degree of environmental predictability in rotifers.</title>
        <authorList>
            <person name="Franch-Gras L."/>
            <person name="Hahn C."/>
            <person name="Garcia-Roger E.M."/>
            <person name="Carmona M.J."/>
            <person name="Serra M."/>
            <person name="Gomez A."/>
        </authorList>
    </citation>
    <scope>NUCLEOTIDE SEQUENCE [LARGE SCALE GENOMIC DNA]</scope>
    <source>
        <strain evidence="2">HYR1</strain>
    </source>
</reference>